<reference evidence="1 2" key="1">
    <citation type="submission" date="2014-12" db="EMBL/GenBank/DDBJ databases">
        <title>The genome sequence of Methanohalophilus portucalensis strain FDF1.</title>
        <authorList>
            <person name="Lai M.-C."/>
            <person name="Lai S.-J."/>
        </authorList>
    </citation>
    <scope>NUCLEOTIDE SEQUENCE [LARGE SCALE GENOMIC DNA]</scope>
    <source>
        <strain evidence="1 2">FDF-1</strain>
    </source>
</reference>
<accession>A0A1L9C577</accession>
<dbReference type="Proteomes" id="UP000185713">
    <property type="component" value="Unassembled WGS sequence"/>
</dbReference>
<dbReference type="EMBL" id="JWTK01000002">
    <property type="protein sequence ID" value="OJH49643.1"/>
    <property type="molecule type" value="Genomic_DNA"/>
</dbReference>
<organism evidence="1 2">
    <name type="scientific">Methanohalophilus portucalensis FDF-1</name>
    <dbReference type="NCBI Taxonomy" id="523843"/>
    <lineage>
        <taxon>Archaea</taxon>
        <taxon>Methanobacteriati</taxon>
        <taxon>Methanobacteriota</taxon>
        <taxon>Stenosarchaea group</taxon>
        <taxon>Methanomicrobia</taxon>
        <taxon>Methanosarcinales</taxon>
        <taxon>Methanosarcinaceae</taxon>
        <taxon>Methanohalophilus</taxon>
    </lineage>
</organism>
<comment type="caution">
    <text evidence="1">The sequence shown here is derived from an EMBL/GenBank/DDBJ whole genome shotgun (WGS) entry which is preliminary data.</text>
</comment>
<gene>
    <name evidence="1" type="ORF">MPF_0431</name>
</gene>
<sequence length="63" mass="6653">MLYVVLKQLLAQVGSCVQQNCTLLGFYKDRTSEAVAFPPLLCILAGGAVTTDDRCAGSISCAQ</sequence>
<protein>
    <submittedName>
        <fullName evidence="1">Uncharacterized protein</fullName>
    </submittedName>
</protein>
<proteinExistence type="predicted"/>
<dbReference type="AlphaFoldDB" id="A0A1L9C577"/>
<evidence type="ECO:0000313" key="1">
    <source>
        <dbReference type="EMBL" id="OJH49643.1"/>
    </source>
</evidence>
<evidence type="ECO:0000313" key="2">
    <source>
        <dbReference type="Proteomes" id="UP000185713"/>
    </source>
</evidence>
<name>A0A1L9C577_9EURY</name>